<feature type="coiled-coil region" evidence="1">
    <location>
        <begin position="188"/>
        <end position="216"/>
    </location>
</feature>
<dbReference type="GO" id="GO:0004519">
    <property type="term" value="F:endonuclease activity"/>
    <property type="evidence" value="ECO:0007669"/>
    <property type="project" value="UniProtKB-KW"/>
</dbReference>
<dbReference type="RefSeq" id="WP_073070081.1">
    <property type="nucleotide sequence ID" value="NZ_MPPI01000005.1"/>
</dbReference>
<dbReference type="CDD" id="cd06260">
    <property type="entry name" value="DUF820-like"/>
    <property type="match status" value="1"/>
</dbReference>
<gene>
    <name evidence="3" type="ORF">C7B65_06835</name>
</gene>
<dbReference type="InterPro" id="IPR012296">
    <property type="entry name" value="Nuclease_put_TT1808"/>
</dbReference>
<dbReference type="Proteomes" id="UP000238634">
    <property type="component" value="Unassembled WGS sequence"/>
</dbReference>
<dbReference type="InterPro" id="IPR008538">
    <property type="entry name" value="Uma2"/>
</dbReference>
<protein>
    <submittedName>
        <fullName evidence="3">Uma2 family endonuclease</fullName>
    </submittedName>
</protein>
<dbReference type="STRING" id="1920490.GCA_001895925_02649"/>
<dbReference type="Pfam" id="PF05685">
    <property type="entry name" value="Uma2"/>
    <property type="match status" value="1"/>
</dbReference>
<feature type="domain" description="Putative restriction endonuclease" evidence="2">
    <location>
        <begin position="41"/>
        <end position="140"/>
    </location>
</feature>
<evidence type="ECO:0000313" key="3">
    <source>
        <dbReference type="EMBL" id="PSB20613.1"/>
    </source>
</evidence>
<dbReference type="Gene3D" id="3.90.1570.10">
    <property type="entry name" value="tt1808, chain A"/>
    <property type="match status" value="1"/>
</dbReference>
<dbReference type="AlphaFoldDB" id="A0A2T1DJH4"/>
<reference evidence="3 4" key="1">
    <citation type="submission" date="2018-02" db="EMBL/GenBank/DDBJ databases">
        <authorList>
            <person name="Cohen D.B."/>
            <person name="Kent A.D."/>
        </authorList>
    </citation>
    <scope>NUCLEOTIDE SEQUENCE [LARGE SCALE GENOMIC DNA]</scope>
    <source>
        <strain evidence="3 4">ULC007</strain>
    </source>
</reference>
<dbReference type="PANTHER" id="PTHR33352:SF2">
    <property type="entry name" value="SLL0995 PROTEIN"/>
    <property type="match status" value="1"/>
</dbReference>
<keyword evidence="3" id="KW-0378">Hydrolase</keyword>
<dbReference type="SUPFAM" id="SSF52980">
    <property type="entry name" value="Restriction endonuclease-like"/>
    <property type="match status" value="1"/>
</dbReference>
<name>A0A2T1DJH4_9CYAN</name>
<keyword evidence="1" id="KW-0175">Coiled coil</keyword>
<keyword evidence="3" id="KW-0255">Endonuclease</keyword>
<dbReference type="InterPro" id="IPR011335">
    <property type="entry name" value="Restrct_endonuc-II-like"/>
</dbReference>
<dbReference type="EMBL" id="PVWG01000005">
    <property type="protein sequence ID" value="PSB20613.1"/>
    <property type="molecule type" value="Genomic_DNA"/>
</dbReference>
<sequence>MVSQTKAEVFYPERDGQPMSDNTKQFRWIVTIKENLESLFTNNSSVFVAGDLLWYPVEGSNTIRQAPDAMVVFGRPKGDRGSYQQWLEGNIPPQVVFEILSPGNRLAETARKYKFYNQYGVEEYYVYDPDDNELIGWLRSDSYLDVIENMSGWISPRLKIRFEITADTMEIYRPDGERFLTFTELGQLRDQERQRAEQERQRADRLAERLREMGVNPDEV</sequence>
<accession>A0A2T1DJH4</accession>
<keyword evidence="4" id="KW-1185">Reference proteome</keyword>
<evidence type="ECO:0000313" key="4">
    <source>
        <dbReference type="Proteomes" id="UP000238634"/>
    </source>
</evidence>
<keyword evidence="3" id="KW-0540">Nuclease</keyword>
<comment type="caution">
    <text evidence="3">The sequence shown here is derived from an EMBL/GenBank/DDBJ whole genome shotgun (WGS) entry which is preliminary data.</text>
</comment>
<dbReference type="PANTHER" id="PTHR33352">
    <property type="entry name" value="SLR1095 PROTEIN"/>
    <property type="match status" value="1"/>
</dbReference>
<dbReference type="OrthoDB" id="450749at2"/>
<evidence type="ECO:0000256" key="1">
    <source>
        <dbReference type="SAM" id="Coils"/>
    </source>
</evidence>
<organism evidence="3 4">
    <name type="scientific">Phormidesmis priestleyi ULC007</name>
    <dbReference type="NCBI Taxonomy" id="1920490"/>
    <lineage>
        <taxon>Bacteria</taxon>
        <taxon>Bacillati</taxon>
        <taxon>Cyanobacteriota</taxon>
        <taxon>Cyanophyceae</taxon>
        <taxon>Leptolyngbyales</taxon>
        <taxon>Leptolyngbyaceae</taxon>
        <taxon>Phormidesmis</taxon>
    </lineage>
</organism>
<evidence type="ECO:0000259" key="2">
    <source>
        <dbReference type="Pfam" id="PF05685"/>
    </source>
</evidence>
<proteinExistence type="predicted"/>
<reference evidence="3 4" key="2">
    <citation type="submission" date="2018-03" db="EMBL/GenBank/DDBJ databases">
        <title>The ancient ancestry and fast evolution of plastids.</title>
        <authorList>
            <person name="Moore K.R."/>
            <person name="Magnabosco C."/>
            <person name="Momper L."/>
            <person name="Gold D.A."/>
            <person name="Bosak T."/>
            <person name="Fournier G.P."/>
        </authorList>
    </citation>
    <scope>NUCLEOTIDE SEQUENCE [LARGE SCALE GENOMIC DNA]</scope>
    <source>
        <strain evidence="3 4">ULC007</strain>
    </source>
</reference>